<evidence type="ECO:0000259" key="1">
    <source>
        <dbReference type="SMART" id="SM00858"/>
    </source>
</evidence>
<dbReference type="GeneID" id="97501941"/>
<dbReference type="eggNOG" id="COG1261">
    <property type="taxonomic scope" value="Bacteria"/>
</dbReference>
<accession>W4N6Z8</accession>
<dbReference type="Proteomes" id="UP000019155">
    <property type="component" value="Unassembled WGS sequence"/>
</dbReference>
<organism evidence="2 3">
    <name type="scientific">Bifidobacterium moukalabense DSM 27321</name>
    <dbReference type="NCBI Taxonomy" id="1435051"/>
    <lineage>
        <taxon>Bacteria</taxon>
        <taxon>Bacillati</taxon>
        <taxon>Actinomycetota</taxon>
        <taxon>Actinomycetes</taxon>
        <taxon>Bifidobacteriales</taxon>
        <taxon>Bifidobacteriaceae</taxon>
        <taxon>Bifidobacterium</taxon>
    </lineage>
</organism>
<dbReference type="PATRIC" id="fig|1435051.3.peg.1666"/>
<dbReference type="AlphaFoldDB" id="W4N6Z8"/>
<feature type="domain" description="SAF" evidence="1">
    <location>
        <begin position="54"/>
        <end position="116"/>
    </location>
</feature>
<keyword evidence="2" id="KW-0969">Cilium</keyword>
<dbReference type="EMBL" id="AZMV01000007">
    <property type="protein sequence ID" value="ETY70817.1"/>
    <property type="molecule type" value="Genomic_DNA"/>
</dbReference>
<keyword evidence="2" id="KW-0282">Flagellum</keyword>
<dbReference type="InterPro" id="IPR013974">
    <property type="entry name" value="SAF"/>
</dbReference>
<dbReference type="CDD" id="cd11614">
    <property type="entry name" value="SAF_CpaB_FlgA_like"/>
    <property type="match status" value="1"/>
</dbReference>
<dbReference type="Pfam" id="PF13144">
    <property type="entry name" value="ChapFlgA"/>
    <property type="match status" value="1"/>
</dbReference>
<proteinExistence type="predicted"/>
<gene>
    <name evidence="2" type="ORF">BMOU_1677</name>
</gene>
<dbReference type="SMART" id="SM00858">
    <property type="entry name" value="SAF"/>
    <property type="match status" value="1"/>
</dbReference>
<keyword evidence="3" id="KW-1185">Reference proteome</keyword>
<dbReference type="STRING" id="1435051.BMOU_1677"/>
<comment type="caution">
    <text evidence="2">The sequence shown here is derived from an EMBL/GenBank/DDBJ whole genome shotgun (WGS) entry which is preliminary data.</text>
</comment>
<dbReference type="OrthoDB" id="3239822at2"/>
<reference evidence="2 3" key="1">
    <citation type="journal article" date="2014" name="Genome Announc.">
        <title>The Genome Sequence of Bifidobacterium moukalabense DSM 27321 Highlights the Close Phylogenetic Relatedness with the Bifidobacterium dentium Taxon.</title>
        <authorList>
            <person name="Lugli G.A."/>
            <person name="Duranti S."/>
            <person name="Milani C."/>
            <person name="Turroni F."/>
            <person name="Viappiani A."/>
            <person name="Mangifesta M."/>
            <person name="van Sinderen D."/>
            <person name="Ventura M."/>
        </authorList>
    </citation>
    <scope>NUCLEOTIDE SEQUENCE [LARGE SCALE GENOMIC DNA]</scope>
    <source>
        <strain evidence="2 3">DSM 27321</strain>
    </source>
</reference>
<evidence type="ECO:0000313" key="2">
    <source>
        <dbReference type="EMBL" id="ETY70817.1"/>
    </source>
</evidence>
<sequence length="213" mass="22388">MMTSFHDLADRLNVRRPPKNPLRSAQLRRLLAALCAGLAVFMGLQCLRSTIATRPAVVATQHIHRGGTITASAIAMRNIPYDAAWDNAFHTIDDVTGMVARIDIPSGGIVTTTMARASPTVPQGYTAVEVRLASAIDGLDVGDEVTLSSAVLAEGDAHNDGEALCELALQAVMLGKPTKDANGMVTATFAMPPAEAAAVLQAQEYAAIIAVIR</sequence>
<evidence type="ECO:0000313" key="3">
    <source>
        <dbReference type="Proteomes" id="UP000019155"/>
    </source>
</evidence>
<keyword evidence="2" id="KW-0966">Cell projection</keyword>
<dbReference type="RefSeq" id="WP_034876659.1">
    <property type="nucleotide sequence ID" value="NZ_AZMV01000007.1"/>
</dbReference>
<dbReference type="InterPro" id="IPR017585">
    <property type="entry name" value="SAF_FlgA"/>
</dbReference>
<dbReference type="Gene3D" id="3.90.1210.10">
    <property type="entry name" value="Antifreeze-like/N-acetylneuraminic acid synthase C-terminal domain"/>
    <property type="match status" value="1"/>
</dbReference>
<protein>
    <submittedName>
        <fullName evidence="2">Flagellar protein FlgA</fullName>
    </submittedName>
</protein>
<name>W4N6Z8_9BIFI</name>